<proteinExistence type="predicted"/>
<protein>
    <submittedName>
        <fullName evidence="1">Uncharacterized protein</fullName>
    </submittedName>
</protein>
<gene>
    <name evidence="1" type="ORF">FKW44_007090</name>
</gene>
<reference evidence="2" key="1">
    <citation type="submission" date="2021-01" db="EMBL/GenBank/DDBJ databases">
        <title>Caligus Genome Assembly.</title>
        <authorList>
            <person name="Gallardo-Escarate C."/>
        </authorList>
    </citation>
    <scope>NUCLEOTIDE SEQUENCE [LARGE SCALE GENOMIC DNA]</scope>
</reference>
<name>A0A7T8KED6_CALRO</name>
<accession>A0A7T8KED6</accession>
<dbReference type="AlphaFoldDB" id="A0A7T8KED6"/>
<organism evidence="1 2">
    <name type="scientific">Caligus rogercresseyi</name>
    <name type="common">Sea louse</name>
    <dbReference type="NCBI Taxonomy" id="217165"/>
    <lineage>
        <taxon>Eukaryota</taxon>
        <taxon>Metazoa</taxon>
        <taxon>Ecdysozoa</taxon>
        <taxon>Arthropoda</taxon>
        <taxon>Crustacea</taxon>
        <taxon>Multicrustacea</taxon>
        <taxon>Hexanauplia</taxon>
        <taxon>Copepoda</taxon>
        <taxon>Siphonostomatoida</taxon>
        <taxon>Caligidae</taxon>
        <taxon>Caligus</taxon>
    </lineage>
</organism>
<evidence type="ECO:0000313" key="1">
    <source>
        <dbReference type="EMBL" id="QQP54296.1"/>
    </source>
</evidence>
<dbReference type="EMBL" id="CP045893">
    <property type="protein sequence ID" value="QQP54296.1"/>
    <property type="molecule type" value="Genomic_DNA"/>
</dbReference>
<evidence type="ECO:0000313" key="2">
    <source>
        <dbReference type="Proteomes" id="UP000595437"/>
    </source>
</evidence>
<keyword evidence="2" id="KW-1185">Reference proteome</keyword>
<dbReference type="Proteomes" id="UP000595437">
    <property type="component" value="Chromosome 4"/>
</dbReference>
<sequence>MPDIFTDGSKMNDGVGFGWCITFGDQSIQEGCGNLNWYNTVFQAEWKEFYRQYEL</sequence>
<dbReference type="OrthoDB" id="411823at2759"/>